<evidence type="ECO:0000313" key="2">
    <source>
        <dbReference type="EMBL" id="SHH49372.1"/>
    </source>
</evidence>
<dbReference type="Proteomes" id="UP000184241">
    <property type="component" value="Unassembled WGS sequence"/>
</dbReference>
<accession>A0A1M5TF63</accession>
<dbReference type="RefSeq" id="WP_073015896.1">
    <property type="nucleotide sequence ID" value="NZ_FQXU01000003.1"/>
</dbReference>
<protein>
    <submittedName>
        <fullName evidence="2">Ig-like domain (Group 2)</fullName>
    </submittedName>
</protein>
<dbReference type="Gene3D" id="2.60.40.1080">
    <property type="match status" value="1"/>
</dbReference>
<dbReference type="Gene3D" id="2.60.120.260">
    <property type="entry name" value="Galactose-binding domain-like"/>
    <property type="match status" value="1"/>
</dbReference>
<feature type="domain" description="BIG2" evidence="1">
    <location>
        <begin position="182"/>
        <end position="259"/>
    </location>
</feature>
<proteinExistence type="predicted"/>
<dbReference type="InterPro" id="IPR008964">
    <property type="entry name" value="Invasin/intimin_cell_adhesion"/>
</dbReference>
<evidence type="ECO:0000259" key="1">
    <source>
        <dbReference type="SMART" id="SM00635"/>
    </source>
</evidence>
<dbReference type="SUPFAM" id="SSF49373">
    <property type="entry name" value="Invasin/intimin cell-adhesion fragments"/>
    <property type="match status" value="1"/>
</dbReference>
<evidence type="ECO:0000313" key="3">
    <source>
        <dbReference type="Proteomes" id="UP000184241"/>
    </source>
</evidence>
<name>A0A1M5TF63_9CLOT</name>
<gene>
    <name evidence="2" type="ORF">SAMN02745941_00196</name>
</gene>
<dbReference type="SMART" id="SM00635">
    <property type="entry name" value="BID_2"/>
    <property type="match status" value="1"/>
</dbReference>
<organism evidence="2 3">
    <name type="scientific">Clostridium intestinale DSM 6191</name>
    <dbReference type="NCBI Taxonomy" id="1121320"/>
    <lineage>
        <taxon>Bacteria</taxon>
        <taxon>Bacillati</taxon>
        <taxon>Bacillota</taxon>
        <taxon>Clostridia</taxon>
        <taxon>Eubacteriales</taxon>
        <taxon>Clostridiaceae</taxon>
        <taxon>Clostridium</taxon>
    </lineage>
</organism>
<dbReference type="EMBL" id="FQXU01000003">
    <property type="protein sequence ID" value="SHH49372.1"/>
    <property type="molecule type" value="Genomic_DNA"/>
</dbReference>
<dbReference type="Pfam" id="PF02368">
    <property type="entry name" value="Big_2"/>
    <property type="match status" value="1"/>
</dbReference>
<sequence>MKIQSKKKFIAFSLVVILATIFSLTWMQGDRVSAATVGQQLSSPEAGWQRFDDTDSKIKYIETNDGRRKDSSYDYNGTRHVSLQGDKITIKFYGTKFRVIATRWNDCGTNNLVSIDGVDSGSFSNYTSEITSLGSVRQILVYEKNNLEMGFHTIEMTAVGVMVLDAIDIDSYGYLVDASTVAVSEISLNKTSLSLNVGQTEDLIATVKPDNAENKNIEWSSSDTGIATVDSSGKVTAIKPGNVTITAKTKDGTNLTATCDVTVVQPSNDRAILAITMTNGQTKEYDLPNSEIEAFTNWFDSSNGKGQPKFGFNKKIQPYKEVKEYVVFDKISSYEVRSYTVSN</sequence>
<reference evidence="2 3" key="1">
    <citation type="submission" date="2016-11" db="EMBL/GenBank/DDBJ databases">
        <authorList>
            <person name="Jaros S."/>
            <person name="Januszkiewicz K."/>
            <person name="Wedrychowicz H."/>
        </authorList>
    </citation>
    <scope>NUCLEOTIDE SEQUENCE [LARGE SCALE GENOMIC DNA]</scope>
    <source>
        <strain evidence="2 3">DSM 6191</strain>
    </source>
</reference>
<dbReference type="AlphaFoldDB" id="A0A1M5TF63"/>
<dbReference type="InterPro" id="IPR003343">
    <property type="entry name" value="Big_2"/>
</dbReference>